<dbReference type="GO" id="GO:0004674">
    <property type="term" value="F:protein serine/threonine kinase activity"/>
    <property type="evidence" value="ECO:0007669"/>
    <property type="project" value="UniProtKB-KW"/>
</dbReference>
<feature type="domain" description="Serine-threonine/tyrosine-protein kinase catalytic" evidence="5">
    <location>
        <begin position="23"/>
        <end position="84"/>
    </location>
</feature>
<dbReference type="Gene3D" id="3.30.200.20">
    <property type="entry name" value="Phosphorylase Kinase, domain 1"/>
    <property type="match status" value="1"/>
</dbReference>
<evidence type="ECO:0000313" key="6">
    <source>
        <dbReference type="EMBL" id="KAH7521306.1"/>
    </source>
</evidence>
<sequence>MDMDVVRKFSWKEIESSTSNFSKDKVIGSGGFSTVFLAAADSNINISQSNLAVKIQSGTRVFKQELDILLHLHHHNIVKLVGYSDDIDRGKEAFCSTSGQMLVSVVGPTLIDVRDFEHRKVAEMVDPRLAGDFDVEEAKTMLSISAMCLNETAALRPGANQILNTINSKISSISFLFSSLPHHKC</sequence>
<keyword evidence="2" id="KW-0808">Transferase</keyword>
<dbReference type="InterPro" id="IPR011009">
    <property type="entry name" value="Kinase-like_dom_sf"/>
</dbReference>
<dbReference type="EMBL" id="JAEACU010000007">
    <property type="protein sequence ID" value="KAH7521306.1"/>
    <property type="molecule type" value="Genomic_DNA"/>
</dbReference>
<evidence type="ECO:0000256" key="4">
    <source>
        <dbReference type="PROSITE-ProRule" id="PRU10141"/>
    </source>
</evidence>
<protein>
    <recommendedName>
        <fullName evidence="5">Serine-threonine/tyrosine-protein kinase catalytic domain-containing protein</fullName>
    </recommendedName>
</protein>
<evidence type="ECO:0000259" key="5">
    <source>
        <dbReference type="Pfam" id="PF07714"/>
    </source>
</evidence>
<dbReference type="Proteomes" id="UP000813462">
    <property type="component" value="Unassembled WGS sequence"/>
</dbReference>
<proteinExistence type="predicted"/>
<name>A0A978V1S3_ZIZJJ</name>
<dbReference type="GO" id="GO:0016020">
    <property type="term" value="C:membrane"/>
    <property type="evidence" value="ECO:0007669"/>
    <property type="project" value="UniProtKB-SubCell"/>
</dbReference>
<dbReference type="PROSITE" id="PS00107">
    <property type="entry name" value="PROTEIN_KINASE_ATP"/>
    <property type="match status" value="1"/>
</dbReference>
<keyword evidence="2" id="KW-0723">Serine/threonine-protein kinase</keyword>
<dbReference type="PANTHER" id="PTHR47985">
    <property type="entry name" value="OS07G0668900 PROTEIN"/>
    <property type="match status" value="1"/>
</dbReference>
<comment type="subcellular location">
    <subcellularLocation>
        <location evidence="1">Membrane</location>
    </subcellularLocation>
</comment>
<dbReference type="PANTHER" id="PTHR47985:SF22">
    <property type="entry name" value="PROTEIN KINASE DOMAIN-CONTAINING PROTEIN"/>
    <property type="match status" value="1"/>
</dbReference>
<gene>
    <name evidence="6" type="ORF">FEM48_Zijuj07G0018900</name>
</gene>
<evidence type="ECO:0000313" key="7">
    <source>
        <dbReference type="Proteomes" id="UP000813462"/>
    </source>
</evidence>
<dbReference type="AlphaFoldDB" id="A0A978V1S3"/>
<dbReference type="GO" id="GO:0005524">
    <property type="term" value="F:ATP binding"/>
    <property type="evidence" value="ECO:0007669"/>
    <property type="project" value="UniProtKB-UniRule"/>
</dbReference>
<evidence type="ECO:0000256" key="3">
    <source>
        <dbReference type="ARBA" id="ARBA00023136"/>
    </source>
</evidence>
<keyword evidence="4" id="KW-0547">Nucleotide-binding</keyword>
<reference evidence="6" key="1">
    <citation type="journal article" date="2021" name="Front. Plant Sci.">
        <title>Chromosome-Scale Genome Assembly for Chinese Sour Jujube and Insights Into Its Genome Evolution and Domestication Signature.</title>
        <authorList>
            <person name="Shen L.-Y."/>
            <person name="Luo H."/>
            <person name="Wang X.-L."/>
            <person name="Wang X.-M."/>
            <person name="Qiu X.-J."/>
            <person name="Liu H."/>
            <person name="Zhou S.-S."/>
            <person name="Jia K.-H."/>
            <person name="Nie S."/>
            <person name="Bao Y.-T."/>
            <person name="Zhang R.-G."/>
            <person name="Yun Q.-Z."/>
            <person name="Chai Y.-H."/>
            <person name="Lu J.-Y."/>
            <person name="Li Y."/>
            <person name="Zhao S.-W."/>
            <person name="Mao J.-F."/>
            <person name="Jia S.-G."/>
            <person name="Mao Y.-M."/>
        </authorList>
    </citation>
    <scope>NUCLEOTIDE SEQUENCE</scope>
    <source>
        <strain evidence="6">AT0</strain>
        <tissue evidence="6">Leaf</tissue>
    </source>
</reference>
<keyword evidence="2" id="KW-0418">Kinase</keyword>
<accession>A0A978V1S3</accession>
<feature type="binding site" evidence="4">
    <location>
        <position position="54"/>
    </location>
    <ligand>
        <name>ATP</name>
        <dbReference type="ChEBI" id="CHEBI:30616"/>
    </ligand>
</feature>
<dbReference type="InterPro" id="IPR017441">
    <property type="entry name" value="Protein_kinase_ATP_BS"/>
</dbReference>
<keyword evidence="4" id="KW-0067">ATP-binding</keyword>
<dbReference type="InterPro" id="IPR001245">
    <property type="entry name" value="Ser-Thr/Tyr_kinase_cat_dom"/>
</dbReference>
<evidence type="ECO:0000256" key="1">
    <source>
        <dbReference type="ARBA" id="ARBA00004370"/>
    </source>
</evidence>
<dbReference type="SUPFAM" id="SSF56112">
    <property type="entry name" value="Protein kinase-like (PK-like)"/>
    <property type="match status" value="1"/>
</dbReference>
<comment type="caution">
    <text evidence="6">The sequence shown here is derived from an EMBL/GenBank/DDBJ whole genome shotgun (WGS) entry which is preliminary data.</text>
</comment>
<keyword evidence="3" id="KW-0472">Membrane</keyword>
<dbReference type="Pfam" id="PF07714">
    <property type="entry name" value="PK_Tyr_Ser-Thr"/>
    <property type="match status" value="1"/>
</dbReference>
<organism evidence="6 7">
    <name type="scientific">Ziziphus jujuba var. spinosa</name>
    <dbReference type="NCBI Taxonomy" id="714518"/>
    <lineage>
        <taxon>Eukaryota</taxon>
        <taxon>Viridiplantae</taxon>
        <taxon>Streptophyta</taxon>
        <taxon>Embryophyta</taxon>
        <taxon>Tracheophyta</taxon>
        <taxon>Spermatophyta</taxon>
        <taxon>Magnoliopsida</taxon>
        <taxon>eudicotyledons</taxon>
        <taxon>Gunneridae</taxon>
        <taxon>Pentapetalae</taxon>
        <taxon>rosids</taxon>
        <taxon>fabids</taxon>
        <taxon>Rosales</taxon>
        <taxon>Rhamnaceae</taxon>
        <taxon>Paliureae</taxon>
        <taxon>Ziziphus</taxon>
    </lineage>
</organism>
<evidence type="ECO:0000256" key="2">
    <source>
        <dbReference type="ARBA" id="ARBA00022527"/>
    </source>
</evidence>
<dbReference type="Gene3D" id="1.10.510.10">
    <property type="entry name" value="Transferase(Phosphotransferase) domain 1"/>
    <property type="match status" value="1"/>
</dbReference>